<dbReference type="RefSeq" id="WP_114927486.1">
    <property type="nucleotide sequence ID" value="NZ_CP031229.1"/>
</dbReference>
<gene>
    <name evidence="3" type="ORF">DV701_05920</name>
</gene>
<feature type="signal peptide" evidence="2">
    <location>
        <begin position="1"/>
        <end position="26"/>
    </location>
</feature>
<dbReference type="OrthoDB" id="9812120at2"/>
<dbReference type="Proteomes" id="UP000253790">
    <property type="component" value="Chromosome"/>
</dbReference>
<dbReference type="EMBL" id="CP031229">
    <property type="protein sequence ID" value="AXH95721.1"/>
    <property type="molecule type" value="Genomic_DNA"/>
</dbReference>
<evidence type="ECO:0008006" key="5">
    <source>
        <dbReference type="Google" id="ProtNLM"/>
    </source>
</evidence>
<evidence type="ECO:0000256" key="2">
    <source>
        <dbReference type="SAM" id="SignalP"/>
    </source>
</evidence>
<feature type="region of interest" description="Disordered" evidence="1">
    <location>
        <begin position="191"/>
        <end position="250"/>
    </location>
</feature>
<keyword evidence="2" id="KW-0732">Signal</keyword>
<accession>A0A345NL13</accession>
<name>A0A345NL13_9MICO</name>
<proteinExistence type="predicted"/>
<dbReference type="KEGG" id="orn:DV701_05920"/>
<evidence type="ECO:0000313" key="3">
    <source>
        <dbReference type="EMBL" id="AXH95721.1"/>
    </source>
</evidence>
<organism evidence="3 4">
    <name type="scientific">Ornithinimicrobium avium</name>
    <dbReference type="NCBI Taxonomy" id="2283195"/>
    <lineage>
        <taxon>Bacteria</taxon>
        <taxon>Bacillati</taxon>
        <taxon>Actinomycetota</taxon>
        <taxon>Actinomycetes</taxon>
        <taxon>Micrococcales</taxon>
        <taxon>Ornithinimicrobiaceae</taxon>
        <taxon>Ornithinimicrobium</taxon>
    </lineage>
</organism>
<feature type="chain" id="PRO_5039354705" description="Lipoprotein" evidence="2">
    <location>
        <begin position="27"/>
        <end position="589"/>
    </location>
</feature>
<feature type="compositionally biased region" description="Low complexity" evidence="1">
    <location>
        <begin position="191"/>
        <end position="226"/>
    </location>
</feature>
<evidence type="ECO:0000256" key="1">
    <source>
        <dbReference type="SAM" id="MobiDB-lite"/>
    </source>
</evidence>
<dbReference type="PROSITE" id="PS51257">
    <property type="entry name" value="PROKAR_LIPOPROTEIN"/>
    <property type="match status" value="1"/>
</dbReference>
<reference evidence="3 4" key="1">
    <citation type="submission" date="2018-07" db="EMBL/GenBank/DDBJ databases">
        <title>Complete genome sequencing of Ornithinimicrobium sp. AMA3305.</title>
        <authorList>
            <person name="Bae J.-W."/>
        </authorList>
    </citation>
    <scope>NUCLEOTIDE SEQUENCE [LARGE SCALE GENOMIC DNA]</scope>
    <source>
        <strain evidence="3 4">AMA3305</strain>
    </source>
</reference>
<dbReference type="AlphaFoldDB" id="A0A345NL13"/>
<keyword evidence="4" id="KW-1185">Reference proteome</keyword>
<protein>
    <recommendedName>
        <fullName evidence="5">Lipoprotein</fullName>
    </recommendedName>
</protein>
<sequence>MSTRGPRLTRATLSVLVCAGLALTSACDFNGGDSAGQSGEKNDGGGFLGLGGGEPDAVSATVRDPGEPAVVLAQDGAGELSAAASQTFFDTAPVVVLAGEGEQLRAASAGAVLGVPVLIDGPDVKDEINRLDAEVALAIGPVADPGIDVVVPQDDAQLATLIGAGDPVQVAPDDGAARLADLDLADPQLLVPDGSVVAPTPGDDTETTGDTAGTTSGDEATGAAAPTTPPALESDRDELPSTTRPEPAATVTVLSTGRDADLAALGTARAAGAQLLVGPHTDPRATSESVQAIAAAAPTTVVGLGADFGDADTLAWRSRTAATGVELPGGGQLALPGKTYVALYGTPSTGALGVLGEQPAAETIARAEEHAGWYAPLVEETVVPSLEIIVTVAAAEATPDGNYSNELPVESFVELVDLAAEHGQYVVLDLQPGRADFVSQAKIYEELLLRPNVGLALDPEWRLGSDQVHMTQIGQTSVDEVNQVVDYLADLTREHDLPQKVLVLHMFQTRMIPDVDQVDQSRSELAVLIHADGQGPQGAKQDTWRVLHQYAPSVKYWGWKNFYDEDQPMLSPEETVSQVDPLPDFISYQ</sequence>
<evidence type="ECO:0000313" key="4">
    <source>
        <dbReference type="Proteomes" id="UP000253790"/>
    </source>
</evidence>